<dbReference type="EMBL" id="JARAKH010000049">
    <property type="protein sequence ID" value="KAK8376234.1"/>
    <property type="molecule type" value="Genomic_DNA"/>
</dbReference>
<keyword evidence="2" id="KW-1185">Reference proteome</keyword>
<comment type="caution">
    <text evidence="1">The sequence shown here is derived from an EMBL/GenBank/DDBJ whole genome shotgun (WGS) entry which is preliminary data.</text>
</comment>
<dbReference type="AlphaFoldDB" id="A0AAW0SLD8"/>
<dbReference type="Proteomes" id="UP001487740">
    <property type="component" value="Unassembled WGS sequence"/>
</dbReference>
<name>A0AAW0SLD8_SCYPA</name>
<evidence type="ECO:0000313" key="2">
    <source>
        <dbReference type="Proteomes" id="UP001487740"/>
    </source>
</evidence>
<proteinExistence type="predicted"/>
<gene>
    <name evidence="1" type="ORF">O3P69_008732</name>
</gene>
<accession>A0AAW0SLD8</accession>
<evidence type="ECO:0000313" key="1">
    <source>
        <dbReference type="EMBL" id="KAK8376234.1"/>
    </source>
</evidence>
<reference evidence="1 2" key="1">
    <citation type="submission" date="2023-03" db="EMBL/GenBank/DDBJ databases">
        <title>High-quality genome of Scylla paramamosain provides insights in environmental adaptation.</title>
        <authorList>
            <person name="Zhang L."/>
        </authorList>
    </citation>
    <scope>NUCLEOTIDE SEQUENCE [LARGE SCALE GENOMIC DNA]</scope>
    <source>
        <strain evidence="1">LZ_2023a</strain>
        <tissue evidence="1">Muscle</tissue>
    </source>
</reference>
<sequence>MVHHRDLIRSRCNEFWKEYALMRLVTNIGDGGLLSLSWNNHNATFCHSLSTFREKVTGVCRLELLLRK</sequence>
<protein>
    <submittedName>
        <fullName evidence="1">Uncharacterized protein</fullName>
    </submittedName>
</protein>
<organism evidence="1 2">
    <name type="scientific">Scylla paramamosain</name>
    <name type="common">Mud crab</name>
    <dbReference type="NCBI Taxonomy" id="85552"/>
    <lineage>
        <taxon>Eukaryota</taxon>
        <taxon>Metazoa</taxon>
        <taxon>Ecdysozoa</taxon>
        <taxon>Arthropoda</taxon>
        <taxon>Crustacea</taxon>
        <taxon>Multicrustacea</taxon>
        <taxon>Malacostraca</taxon>
        <taxon>Eumalacostraca</taxon>
        <taxon>Eucarida</taxon>
        <taxon>Decapoda</taxon>
        <taxon>Pleocyemata</taxon>
        <taxon>Brachyura</taxon>
        <taxon>Eubrachyura</taxon>
        <taxon>Portunoidea</taxon>
        <taxon>Portunidae</taxon>
        <taxon>Portuninae</taxon>
        <taxon>Scylla</taxon>
    </lineage>
</organism>